<dbReference type="Proteomes" id="UP000798488">
    <property type="component" value="Unassembled WGS sequence"/>
</dbReference>
<evidence type="ECO:0000259" key="9">
    <source>
        <dbReference type="PROSITE" id="PS50109"/>
    </source>
</evidence>
<proteinExistence type="predicted"/>
<dbReference type="InterPro" id="IPR004358">
    <property type="entry name" value="Sig_transdc_His_kin-like_C"/>
</dbReference>
<evidence type="ECO:0000256" key="3">
    <source>
        <dbReference type="ARBA" id="ARBA00022553"/>
    </source>
</evidence>
<dbReference type="PANTHER" id="PTHR43065:SF46">
    <property type="entry name" value="C4-DICARBOXYLATE TRANSPORT SENSOR PROTEIN DCTB"/>
    <property type="match status" value="1"/>
</dbReference>
<keyword evidence="7" id="KW-0067">ATP-binding</keyword>
<dbReference type="PRINTS" id="PR00344">
    <property type="entry name" value="BCTRLSENSOR"/>
</dbReference>
<keyword evidence="6 10" id="KW-0418">Kinase</keyword>
<organism evidence="10 11">
    <name type="scientific">Sporotomaculum syntrophicum</name>
    <dbReference type="NCBI Taxonomy" id="182264"/>
    <lineage>
        <taxon>Bacteria</taxon>
        <taxon>Bacillati</taxon>
        <taxon>Bacillota</taxon>
        <taxon>Clostridia</taxon>
        <taxon>Eubacteriales</taxon>
        <taxon>Desulfallaceae</taxon>
        <taxon>Sporotomaculum</taxon>
    </lineage>
</organism>
<dbReference type="CDD" id="cd00082">
    <property type="entry name" value="HisKA"/>
    <property type="match status" value="1"/>
</dbReference>
<evidence type="ECO:0000256" key="4">
    <source>
        <dbReference type="ARBA" id="ARBA00022679"/>
    </source>
</evidence>
<feature type="domain" description="Histidine kinase" evidence="9">
    <location>
        <begin position="213"/>
        <end position="417"/>
    </location>
</feature>
<keyword evidence="3" id="KW-0597">Phosphoprotein</keyword>
<dbReference type="GO" id="GO:0000155">
    <property type="term" value="F:phosphorelay sensor kinase activity"/>
    <property type="evidence" value="ECO:0007669"/>
    <property type="project" value="InterPro"/>
</dbReference>
<keyword evidence="5" id="KW-0547">Nucleotide-binding</keyword>
<dbReference type="Gene3D" id="1.10.287.130">
    <property type="match status" value="1"/>
</dbReference>
<dbReference type="EC" id="2.7.13.3" evidence="2"/>
<dbReference type="SMART" id="SM00388">
    <property type="entry name" value="HisKA"/>
    <property type="match status" value="1"/>
</dbReference>
<dbReference type="AlphaFoldDB" id="A0A9D2WM72"/>
<sequence>MLQPQLDQNLRKIGIDYIQDVPWGTHICGFYHTKIDLINTLVPYFKAGLENNEFCIWVASEPVNCDEAKLILNNAVPNFKYYLQLGQIEFLTHSEWYFRYGNFKKVVNSWVDKINQTVSRGFDGIRICGNTSWLKKRYWKSFQEYEALIEQRIGELRMVALYTYELDKCNIQEIFDIVSNHQFSFIISKSGLQHIDSVAKFDRLNLISKLASSIAHEIRNPMTSVRGFLQLLQTKSDFDSYSDYFNVMLQELDRANGIINEFLSLARNNNISLKRKNINDILNLMQPLIQADALKEDKSFCLELEEIPDLFLDENEIRQVILNLTRNGLEAMLPGGTLTVRTYIEDKEVVLEVQDQGTGIEHKLIDNIGSPFFTTKENGTGMGLAVCFSIAERNNASINFKTGPEGTTFYVRFKTQEP</sequence>
<dbReference type="EMBL" id="LSRS01000011">
    <property type="protein sequence ID" value="KAF1083768.1"/>
    <property type="molecule type" value="Genomic_DNA"/>
</dbReference>
<comment type="catalytic activity">
    <reaction evidence="1">
        <text>ATP + protein L-histidine = ADP + protein N-phospho-L-histidine.</text>
        <dbReference type="EC" id="2.7.13.3"/>
    </reaction>
</comment>
<protein>
    <recommendedName>
        <fullName evidence="2">histidine kinase</fullName>
        <ecNumber evidence="2">2.7.13.3</ecNumber>
    </recommendedName>
</protein>
<dbReference type="SUPFAM" id="SSF55874">
    <property type="entry name" value="ATPase domain of HSP90 chaperone/DNA topoisomerase II/histidine kinase"/>
    <property type="match status" value="1"/>
</dbReference>
<keyword evidence="8" id="KW-0902">Two-component regulatory system</keyword>
<dbReference type="PROSITE" id="PS50109">
    <property type="entry name" value="HIS_KIN"/>
    <property type="match status" value="1"/>
</dbReference>
<evidence type="ECO:0000256" key="1">
    <source>
        <dbReference type="ARBA" id="ARBA00000085"/>
    </source>
</evidence>
<dbReference type="Pfam" id="PF00512">
    <property type="entry name" value="HisKA"/>
    <property type="match status" value="1"/>
</dbReference>
<comment type="caution">
    <text evidence="10">The sequence shown here is derived from an EMBL/GenBank/DDBJ whole genome shotgun (WGS) entry which is preliminary data.</text>
</comment>
<evidence type="ECO:0000313" key="10">
    <source>
        <dbReference type="EMBL" id="KAF1083768.1"/>
    </source>
</evidence>
<accession>A0A9D2WM72</accession>
<dbReference type="Pfam" id="PF14417">
    <property type="entry name" value="MEDS"/>
    <property type="match status" value="1"/>
</dbReference>
<dbReference type="InterPro" id="IPR036097">
    <property type="entry name" value="HisK_dim/P_sf"/>
</dbReference>
<evidence type="ECO:0000256" key="7">
    <source>
        <dbReference type="ARBA" id="ARBA00022840"/>
    </source>
</evidence>
<evidence type="ECO:0000256" key="8">
    <source>
        <dbReference type="ARBA" id="ARBA00023012"/>
    </source>
</evidence>
<dbReference type="OrthoDB" id="505470at2"/>
<evidence type="ECO:0000256" key="5">
    <source>
        <dbReference type="ARBA" id="ARBA00022741"/>
    </source>
</evidence>
<dbReference type="InterPro" id="IPR025847">
    <property type="entry name" value="MEDS_domain"/>
</dbReference>
<dbReference type="PANTHER" id="PTHR43065">
    <property type="entry name" value="SENSOR HISTIDINE KINASE"/>
    <property type="match status" value="1"/>
</dbReference>
<dbReference type="SUPFAM" id="SSF47384">
    <property type="entry name" value="Homodimeric domain of signal transducing histidine kinase"/>
    <property type="match status" value="1"/>
</dbReference>
<reference evidence="10" key="1">
    <citation type="submission" date="2016-02" db="EMBL/GenBank/DDBJ databases">
        <title>Draft Genome Sequence of Sporotomaculum syntrophicum Strain FB, a Syntrophic Benzoate Degrader.</title>
        <authorList>
            <person name="Nobu M.K."/>
            <person name="Narihiro T."/>
            <person name="Qiu Y.-L."/>
            <person name="Ohashi A."/>
            <person name="Liu W.-T."/>
            <person name="Yuji S."/>
        </authorList>
    </citation>
    <scope>NUCLEOTIDE SEQUENCE</scope>
    <source>
        <strain evidence="10">FB</strain>
    </source>
</reference>
<evidence type="ECO:0000256" key="2">
    <source>
        <dbReference type="ARBA" id="ARBA00012438"/>
    </source>
</evidence>
<dbReference type="Gene3D" id="3.30.565.10">
    <property type="entry name" value="Histidine kinase-like ATPase, C-terminal domain"/>
    <property type="match status" value="1"/>
</dbReference>
<evidence type="ECO:0000313" key="11">
    <source>
        <dbReference type="Proteomes" id="UP000798488"/>
    </source>
</evidence>
<dbReference type="SMART" id="SM00387">
    <property type="entry name" value="HATPase_c"/>
    <property type="match status" value="1"/>
</dbReference>
<dbReference type="RefSeq" id="WP_161823368.1">
    <property type="nucleotide sequence ID" value="NZ_LSRS01000011.1"/>
</dbReference>
<keyword evidence="11" id="KW-1185">Reference proteome</keyword>
<evidence type="ECO:0000256" key="6">
    <source>
        <dbReference type="ARBA" id="ARBA00022777"/>
    </source>
</evidence>
<dbReference type="InterPro" id="IPR003661">
    <property type="entry name" value="HisK_dim/P_dom"/>
</dbReference>
<dbReference type="InterPro" id="IPR036890">
    <property type="entry name" value="HATPase_C_sf"/>
</dbReference>
<dbReference type="InterPro" id="IPR005467">
    <property type="entry name" value="His_kinase_dom"/>
</dbReference>
<keyword evidence="4 10" id="KW-0808">Transferase</keyword>
<gene>
    <name evidence="10" type="primary">kinA_5</name>
    <name evidence="10" type="ORF">SPSYN_03117</name>
</gene>
<dbReference type="Pfam" id="PF02518">
    <property type="entry name" value="HATPase_c"/>
    <property type="match status" value="1"/>
</dbReference>
<dbReference type="InterPro" id="IPR003594">
    <property type="entry name" value="HATPase_dom"/>
</dbReference>
<name>A0A9D2WM72_9FIRM</name>